<evidence type="ECO:0000313" key="1">
    <source>
        <dbReference type="EMBL" id="NNJ15927.1"/>
    </source>
</evidence>
<evidence type="ECO:0000313" key="2">
    <source>
        <dbReference type="Proteomes" id="UP000010448"/>
    </source>
</evidence>
<dbReference type="EMBL" id="AMWJ02000001">
    <property type="protein sequence ID" value="NNJ15927.1"/>
    <property type="molecule type" value="Genomic_DNA"/>
</dbReference>
<proteinExistence type="predicted"/>
<accession>A0A7K4EE51</accession>
<organism evidence="1 2">
    <name type="scientific">Pseudomonas bharatica CSV86</name>
    <dbReference type="NCBI Taxonomy" id="1005395"/>
    <lineage>
        <taxon>Bacteria</taxon>
        <taxon>Pseudomonadati</taxon>
        <taxon>Pseudomonadota</taxon>
        <taxon>Gammaproteobacteria</taxon>
        <taxon>Pseudomonadales</taxon>
        <taxon>Pseudomonadaceae</taxon>
        <taxon>Pseudomonas</taxon>
        <taxon>Pseudomonas bharatica</taxon>
    </lineage>
</organism>
<dbReference type="AlphaFoldDB" id="A0A7K4EE51"/>
<reference evidence="1 2" key="1">
    <citation type="journal article" date="2013" name="Genome Announc.">
        <title>Genome Sequence of Naphthalene-Degrading Soil Bacterium Pseudomonas putida CSV86.</title>
        <authorList>
            <person name="Phale P.S."/>
            <person name="Paliwal V."/>
            <person name="Raju S.C."/>
            <person name="Modak A."/>
            <person name="Purohit H.J."/>
        </authorList>
    </citation>
    <scope>NUCLEOTIDE SEQUENCE [LARGE SCALE GENOMIC DNA]</scope>
    <source>
        <strain evidence="1 2">CSV86</strain>
    </source>
</reference>
<gene>
    <name evidence="1" type="ORF">CSV86_012150</name>
</gene>
<dbReference type="RefSeq" id="WP_170394616.1">
    <property type="nucleotide sequence ID" value="NZ_AMWJ02000001.1"/>
</dbReference>
<sequence>MDIQRGGSSAGNPSEAELLQADADGSVVIVVVDSLAQSLASQLPQVACCAWDRWLAEVAELLGNMRLQVGLDTGGASRASLAPTLICSVLI</sequence>
<dbReference type="Proteomes" id="UP000010448">
    <property type="component" value="Unassembled WGS sequence"/>
</dbReference>
<name>A0A7K4EE51_9PSED</name>
<comment type="caution">
    <text evidence="1">The sequence shown here is derived from an EMBL/GenBank/DDBJ whole genome shotgun (WGS) entry which is preliminary data.</text>
</comment>
<keyword evidence="2" id="KW-1185">Reference proteome</keyword>
<protein>
    <submittedName>
        <fullName evidence="1">Uncharacterized protein</fullName>
    </submittedName>
</protein>